<evidence type="ECO:0000313" key="2">
    <source>
        <dbReference type="EMBL" id="AZA85494.1"/>
    </source>
</evidence>
<evidence type="ECO:0000313" key="5">
    <source>
        <dbReference type="Proteomes" id="UP000281741"/>
    </source>
</evidence>
<name>A0AAD0YBW8_9FLAO</name>
<evidence type="ECO:0000313" key="3">
    <source>
        <dbReference type="EMBL" id="AZA97666.1"/>
    </source>
</evidence>
<dbReference type="SUPFAM" id="SSF54427">
    <property type="entry name" value="NTF2-like"/>
    <property type="match status" value="1"/>
</dbReference>
<proteinExistence type="predicted"/>
<dbReference type="EMBL" id="CP033912">
    <property type="protein sequence ID" value="AZA97666.1"/>
    <property type="molecule type" value="Genomic_DNA"/>
</dbReference>
<dbReference type="Proteomes" id="UP000274073">
    <property type="component" value="Chromosome"/>
</dbReference>
<accession>A0AAD0YBW8</accession>
<dbReference type="Gene3D" id="3.10.450.50">
    <property type="match status" value="1"/>
</dbReference>
<evidence type="ECO:0000259" key="1">
    <source>
        <dbReference type="Pfam" id="PF12680"/>
    </source>
</evidence>
<dbReference type="AlphaFoldDB" id="A0AAD0YBW8"/>
<sequence length="120" mass="13606">MMTDNKSILLIANDYIRQGDNEGFLSFCTEDVTWEFVGDTILKGKPAVREYMQSTYAEPPEFDVQELIADDDRDTVVAIGIIKLINFNGSSKTYNYCDIWKLRNNKLAVLKAFVSEVGPL</sequence>
<keyword evidence="5" id="KW-1185">Reference proteome</keyword>
<organism evidence="2 4">
    <name type="scientific">Chryseobacterium shandongense</name>
    <dbReference type="NCBI Taxonomy" id="1493872"/>
    <lineage>
        <taxon>Bacteria</taxon>
        <taxon>Pseudomonadati</taxon>
        <taxon>Bacteroidota</taxon>
        <taxon>Flavobacteriia</taxon>
        <taxon>Flavobacteriales</taxon>
        <taxon>Weeksellaceae</taxon>
        <taxon>Chryseobacterium group</taxon>
        <taxon>Chryseobacterium</taxon>
    </lineage>
</organism>
<protein>
    <submittedName>
        <fullName evidence="2">Nuclear transport factor 2 family protein</fullName>
    </submittedName>
</protein>
<gene>
    <name evidence="2" type="ORF">EG349_01150</name>
    <name evidence="3" type="ORF">EG353_19965</name>
</gene>
<dbReference type="Pfam" id="PF12680">
    <property type="entry name" value="SnoaL_2"/>
    <property type="match status" value="1"/>
</dbReference>
<evidence type="ECO:0000313" key="4">
    <source>
        <dbReference type="Proteomes" id="UP000274073"/>
    </source>
</evidence>
<dbReference type="InterPro" id="IPR037401">
    <property type="entry name" value="SnoaL-like"/>
</dbReference>
<dbReference type="EMBL" id="CP033915">
    <property type="protein sequence ID" value="AZA85494.1"/>
    <property type="molecule type" value="Genomic_DNA"/>
</dbReference>
<dbReference type="InterPro" id="IPR032710">
    <property type="entry name" value="NTF2-like_dom_sf"/>
</dbReference>
<feature type="domain" description="SnoaL-like" evidence="1">
    <location>
        <begin position="16"/>
        <end position="108"/>
    </location>
</feature>
<reference evidence="4 5" key="1">
    <citation type="submission" date="2018-11" db="EMBL/GenBank/DDBJ databases">
        <title>Proposal to divide the Flavobacteriaceae and reorganize its genera based on Amino Acid Identity values calculated from whole genome sequences.</title>
        <authorList>
            <person name="Nicholson A.C."/>
            <person name="Gulvik C.A."/>
            <person name="Whitney A.M."/>
            <person name="Humrighouse B.W."/>
            <person name="Bell M."/>
            <person name="Holmes B."/>
            <person name="Steigerwalt A.G."/>
            <person name="Villarma A."/>
            <person name="Sheth M."/>
            <person name="Batra D."/>
            <person name="Pryor J."/>
            <person name="Bernardet J.-F."/>
            <person name="Hugo C."/>
            <person name="Kampfer P."/>
            <person name="Newman J."/>
            <person name="McQuiston J.R."/>
        </authorList>
    </citation>
    <scope>NUCLEOTIDE SEQUENCE [LARGE SCALE GENOMIC DNA]</scope>
    <source>
        <strain evidence="2 4">G0207</strain>
        <strain evidence="3 5">H5143</strain>
    </source>
</reference>
<dbReference type="Proteomes" id="UP000281741">
    <property type="component" value="Chromosome"/>
</dbReference>